<dbReference type="PANTHER" id="PTHR13222:SF1">
    <property type="entry name" value="RB1-INDUCIBLE COILED-COIL PROTEIN 1"/>
    <property type="match status" value="1"/>
</dbReference>
<dbReference type="GO" id="GO:0061709">
    <property type="term" value="P:reticulophagy"/>
    <property type="evidence" value="ECO:0007669"/>
    <property type="project" value="TreeGrafter"/>
</dbReference>
<feature type="region of interest" description="Disordered" evidence="3">
    <location>
        <begin position="734"/>
        <end position="777"/>
    </location>
</feature>
<feature type="compositionally biased region" description="Acidic residues" evidence="3">
    <location>
        <begin position="793"/>
        <end position="811"/>
    </location>
</feature>
<dbReference type="GO" id="GO:0034517">
    <property type="term" value="P:ribophagy"/>
    <property type="evidence" value="ECO:0007669"/>
    <property type="project" value="TreeGrafter"/>
</dbReference>
<dbReference type="PROSITE" id="PS50053">
    <property type="entry name" value="UBIQUITIN_2"/>
    <property type="match status" value="1"/>
</dbReference>
<dbReference type="CDD" id="cd17039">
    <property type="entry name" value="Ubl_ubiquitin_like"/>
    <property type="match status" value="1"/>
</dbReference>
<organism evidence="5 6">
    <name type="scientific">Micractinium conductrix</name>
    <dbReference type="NCBI Taxonomy" id="554055"/>
    <lineage>
        <taxon>Eukaryota</taxon>
        <taxon>Viridiplantae</taxon>
        <taxon>Chlorophyta</taxon>
        <taxon>core chlorophytes</taxon>
        <taxon>Trebouxiophyceae</taxon>
        <taxon>Chlorellales</taxon>
        <taxon>Chlorellaceae</taxon>
        <taxon>Chlorella clade</taxon>
        <taxon>Micractinium</taxon>
    </lineage>
</organism>
<keyword evidence="6" id="KW-1185">Reference proteome</keyword>
<dbReference type="GO" id="GO:0034045">
    <property type="term" value="C:phagophore assembly site membrane"/>
    <property type="evidence" value="ECO:0007669"/>
    <property type="project" value="TreeGrafter"/>
</dbReference>
<dbReference type="AlphaFoldDB" id="A0A2P6VBK9"/>
<dbReference type="STRING" id="554055.A0A2P6VBK9"/>
<dbReference type="InterPro" id="IPR029071">
    <property type="entry name" value="Ubiquitin-like_domsf"/>
</dbReference>
<keyword evidence="1" id="KW-0072">Autophagy</keyword>
<feature type="domain" description="Ubiquitin-like" evidence="4">
    <location>
        <begin position="5"/>
        <end position="64"/>
    </location>
</feature>
<dbReference type="InterPro" id="IPR045326">
    <property type="entry name" value="ATG17-like_dom"/>
</dbReference>
<feature type="compositionally biased region" description="Low complexity" evidence="3">
    <location>
        <begin position="749"/>
        <end position="777"/>
    </location>
</feature>
<evidence type="ECO:0000256" key="1">
    <source>
        <dbReference type="ARBA" id="ARBA00023006"/>
    </source>
</evidence>
<evidence type="ECO:0000259" key="4">
    <source>
        <dbReference type="PROSITE" id="PS50053"/>
    </source>
</evidence>
<feature type="region of interest" description="Disordered" evidence="3">
    <location>
        <begin position="793"/>
        <end position="824"/>
    </location>
</feature>
<dbReference type="GO" id="GO:0060090">
    <property type="term" value="F:molecular adaptor activity"/>
    <property type="evidence" value="ECO:0007669"/>
    <property type="project" value="TreeGrafter"/>
</dbReference>
<dbReference type="GO" id="GO:0034727">
    <property type="term" value="P:piecemeal microautophagy of the nucleus"/>
    <property type="evidence" value="ECO:0007669"/>
    <property type="project" value="TreeGrafter"/>
</dbReference>
<gene>
    <name evidence="5" type="ORF">C2E20_5045</name>
</gene>
<feature type="compositionally biased region" description="Low complexity" evidence="3">
    <location>
        <begin position="562"/>
        <end position="573"/>
    </location>
</feature>
<dbReference type="OrthoDB" id="447953at2759"/>
<dbReference type="Gene3D" id="3.10.20.90">
    <property type="entry name" value="Phosphatidylinositol 3-kinase Catalytic Subunit, Chain A, domain 1"/>
    <property type="match status" value="1"/>
</dbReference>
<dbReference type="SUPFAM" id="SSF54236">
    <property type="entry name" value="Ubiquitin-like"/>
    <property type="match status" value="1"/>
</dbReference>
<feature type="region of interest" description="Disordered" evidence="3">
    <location>
        <begin position="645"/>
        <end position="681"/>
    </location>
</feature>
<evidence type="ECO:0000313" key="6">
    <source>
        <dbReference type="Proteomes" id="UP000239649"/>
    </source>
</evidence>
<dbReference type="GO" id="GO:0000045">
    <property type="term" value="P:autophagosome assembly"/>
    <property type="evidence" value="ECO:0007669"/>
    <property type="project" value="InterPro"/>
</dbReference>
<sequence length="836" mass="87664">MKQPLHVLVSHSGKTVELDVGAHARVGAVQQTLADLTGIPVGEQILMCEGARLDGAKPLAAYGLPGEDAGKVQDLFLYSRAHLRPSAVLPPAEALPPLEPDLSGVEAIRTQRHRLDAASSPLLRALPDYLRQFQEHLLTAAARHDACQHRLVTCARLLGEQEVQALSTDAATSNVELHYAYICDAYGAFMARYRQQAAAHADVLSRFESDLAYLAATDLHPALRISASAVSGSTAGAGSAASSAASGSSGAASQQAMQPAMASLLHLLNAGALRESAAGAARGHTHFGSKVSELEGLFGALKADVEALFMQAPSVDLEALARELEEMHGQVDEQASIVAALSSDLNKVQQLVEQASEQVASDPAASVQVTDTVHMLETMHETHVGHLLPRVTACHAAVEAFAARCLDCKNALTRDVFSQLHTISSQQSKIREMKNKLALFREALARQEGSVQELLVVRRVPAAYKQCLAECVRREAFMEKYAHSAAALAERMGVFREKELAMRDSFRKHVERLIPPSLLERMGLLEQPPHCQVSVSATEGERLLAVTLDDVRRIQLPWGAAQQQRAAQQQQQQPGTPTASDAEAAEQQQHGEGAAETDVTASLQLENAKLRAELASAIALDCIRAAQLATVGGMGGAAALTPRPCSGQASPLAASTASSPRGSTVVTAAGAAGGGGGAPLPADAAQRFERALSAKDGLVSELQAQLGASRQQAAAYEARIQALETQLTQVAAAADGRGGSAQPPLSVGSGMQQPPAPSSAPGSLMSRSGAAAAPPSAPHPLLSLIAALADEGSDVEGVEPVTDSEEEEEEDGRSSRGGGYGSAHSDEQIFCFLSYL</sequence>
<dbReference type="GO" id="GO:0019901">
    <property type="term" value="F:protein kinase binding"/>
    <property type="evidence" value="ECO:0007669"/>
    <property type="project" value="TreeGrafter"/>
</dbReference>
<feature type="compositionally biased region" description="Low complexity" evidence="3">
    <location>
        <begin position="585"/>
        <end position="596"/>
    </location>
</feature>
<feature type="region of interest" description="Disordered" evidence="3">
    <location>
        <begin position="562"/>
        <end position="597"/>
    </location>
</feature>
<dbReference type="EMBL" id="LHPF02000014">
    <property type="protein sequence ID" value="PSC71466.1"/>
    <property type="molecule type" value="Genomic_DNA"/>
</dbReference>
<dbReference type="Pfam" id="PF04108">
    <property type="entry name" value="ATG17_like"/>
    <property type="match status" value="1"/>
</dbReference>
<dbReference type="GO" id="GO:1990316">
    <property type="term" value="C:Atg1/ULK1 kinase complex"/>
    <property type="evidence" value="ECO:0007669"/>
    <property type="project" value="TreeGrafter"/>
</dbReference>
<accession>A0A2P6VBK9</accession>
<evidence type="ECO:0000256" key="3">
    <source>
        <dbReference type="SAM" id="MobiDB-lite"/>
    </source>
</evidence>
<feature type="compositionally biased region" description="Low complexity" evidence="3">
    <location>
        <begin position="649"/>
        <end position="660"/>
    </location>
</feature>
<evidence type="ECO:0000313" key="5">
    <source>
        <dbReference type="EMBL" id="PSC71466.1"/>
    </source>
</evidence>
<dbReference type="InterPro" id="IPR000626">
    <property type="entry name" value="Ubiquitin-like_dom"/>
</dbReference>
<comment type="caution">
    <text evidence="5">The sequence shown here is derived from an EMBL/GenBank/DDBJ whole genome shotgun (WGS) entry which is preliminary data.</text>
</comment>
<name>A0A2P6VBK9_9CHLO</name>
<dbReference type="InterPro" id="IPR040040">
    <property type="entry name" value="ATG11"/>
</dbReference>
<feature type="coiled-coil region" evidence="2">
    <location>
        <begin position="699"/>
        <end position="733"/>
    </location>
</feature>
<evidence type="ECO:0000256" key="2">
    <source>
        <dbReference type="SAM" id="Coils"/>
    </source>
</evidence>
<feature type="coiled-coil region" evidence="2">
    <location>
        <begin position="423"/>
        <end position="450"/>
    </location>
</feature>
<reference evidence="5 6" key="1">
    <citation type="journal article" date="2018" name="Plant J.">
        <title>Genome sequences of Chlorella sorokiniana UTEX 1602 and Micractinium conductrix SAG 241.80: implications to maltose excretion by a green alga.</title>
        <authorList>
            <person name="Arriola M.B."/>
            <person name="Velmurugan N."/>
            <person name="Zhang Y."/>
            <person name="Plunkett M.H."/>
            <person name="Hondzo H."/>
            <person name="Barney B.M."/>
        </authorList>
    </citation>
    <scope>NUCLEOTIDE SEQUENCE [LARGE SCALE GENOMIC DNA]</scope>
    <source>
        <strain evidence="5 6">SAG 241.80</strain>
    </source>
</reference>
<dbReference type="GO" id="GO:0000422">
    <property type="term" value="P:autophagy of mitochondrion"/>
    <property type="evidence" value="ECO:0007669"/>
    <property type="project" value="TreeGrafter"/>
</dbReference>
<dbReference type="Proteomes" id="UP000239649">
    <property type="component" value="Unassembled WGS sequence"/>
</dbReference>
<keyword evidence="2" id="KW-0175">Coiled coil</keyword>
<proteinExistence type="predicted"/>
<protein>
    <submittedName>
        <fullName evidence="5">Autophagy-related 11</fullName>
    </submittedName>
</protein>
<dbReference type="PANTHER" id="PTHR13222">
    <property type="entry name" value="RB1-INDUCIBLE COILED-COIL"/>
    <property type="match status" value="1"/>
</dbReference>